<comment type="caution">
    <text evidence="1">The sequence shown here is derived from an EMBL/GenBank/DDBJ whole genome shotgun (WGS) entry which is preliminary data.</text>
</comment>
<reference evidence="1 2" key="1">
    <citation type="journal article" date="2010" name="J. Bacteriol.">
        <title>Genome sequences of Pelagibaca bermudensis HTCC2601T and Maritimibacter alkaliphilus HTCC2654T, the type strains of two marine Roseobacter genera.</title>
        <authorList>
            <person name="Thrash J.C."/>
            <person name="Cho J.C."/>
            <person name="Ferriera S."/>
            <person name="Johnson J."/>
            <person name="Vergin K.L."/>
            <person name="Giovannoni S.J."/>
        </authorList>
    </citation>
    <scope>NUCLEOTIDE SEQUENCE [LARGE SCALE GENOMIC DNA]</scope>
    <source>
        <strain evidence="2">DSM 26914 / JCM 13377 / KCTC 12554 / HTCC2601</strain>
    </source>
</reference>
<dbReference type="EMBL" id="AATQ01000001">
    <property type="protein sequence ID" value="EAU48428.1"/>
    <property type="molecule type" value="Genomic_DNA"/>
</dbReference>
<evidence type="ECO:0000313" key="1">
    <source>
        <dbReference type="EMBL" id="EAU48428.1"/>
    </source>
</evidence>
<dbReference type="HOGENOM" id="CLU_221494_0_0_5"/>
<dbReference type="AlphaFoldDB" id="Q0FWX4"/>
<dbReference type="Gene3D" id="3.40.50.720">
    <property type="entry name" value="NAD(P)-binding Rossmann-like Domain"/>
    <property type="match status" value="1"/>
</dbReference>
<name>Q0FWX4_SALBH</name>
<sequence>MGAVVYLGSDASALVTGTSLMVDGGWTAD</sequence>
<dbReference type="InterPro" id="IPR036291">
    <property type="entry name" value="NAD(P)-bd_dom_sf"/>
</dbReference>
<protein>
    <submittedName>
        <fullName evidence="1">Uncharacterized protein</fullName>
    </submittedName>
</protein>
<proteinExistence type="predicted"/>
<dbReference type="STRING" id="314265.R2601_02608"/>
<gene>
    <name evidence="1" type="ORF">R2601_02608</name>
</gene>
<evidence type="ECO:0000313" key="2">
    <source>
        <dbReference type="Proteomes" id="UP000006230"/>
    </source>
</evidence>
<accession>Q0FWX4</accession>
<keyword evidence="2" id="KW-1185">Reference proteome</keyword>
<dbReference type="SUPFAM" id="SSF51735">
    <property type="entry name" value="NAD(P)-binding Rossmann-fold domains"/>
    <property type="match status" value="1"/>
</dbReference>
<organism evidence="1 2">
    <name type="scientific">Salipiger bermudensis (strain DSM 26914 / JCM 13377 / KCTC 12554 / HTCC2601)</name>
    <name type="common">Pelagibaca bermudensis</name>
    <dbReference type="NCBI Taxonomy" id="314265"/>
    <lineage>
        <taxon>Bacteria</taxon>
        <taxon>Pseudomonadati</taxon>
        <taxon>Pseudomonadota</taxon>
        <taxon>Alphaproteobacteria</taxon>
        <taxon>Rhodobacterales</taxon>
        <taxon>Roseobacteraceae</taxon>
        <taxon>Salipiger</taxon>
    </lineage>
</organism>
<dbReference type="Proteomes" id="UP000006230">
    <property type="component" value="Unassembled WGS sequence"/>
</dbReference>